<dbReference type="SMART" id="SM00969">
    <property type="entry name" value="SOCS_box"/>
    <property type="match status" value="1"/>
</dbReference>
<organism evidence="3 4">
    <name type="scientific">Plakobranchus ocellatus</name>
    <dbReference type="NCBI Taxonomy" id="259542"/>
    <lineage>
        <taxon>Eukaryota</taxon>
        <taxon>Metazoa</taxon>
        <taxon>Spiralia</taxon>
        <taxon>Lophotrochozoa</taxon>
        <taxon>Mollusca</taxon>
        <taxon>Gastropoda</taxon>
        <taxon>Heterobranchia</taxon>
        <taxon>Euthyneura</taxon>
        <taxon>Panpulmonata</taxon>
        <taxon>Sacoglossa</taxon>
        <taxon>Placobranchoidea</taxon>
        <taxon>Plakobranchidae</taxon>
        <taxon>Plakobranchus</taxon>
    </lineage>
</organism>
<keyword evidence="4" id="KW-1185">Reference proteome</keyword>
<proteinExistence type="predicted"/>
<evidence type="ECO:0000313" key="4">
    <source>
        <dbReference type="Proteomes" id="UP000735302"/>
    </source>
</evidence>
<feature type="compositionally biased region" description="Polar residues" evidence="1">
    <location>
        <begin position="52"/>
        <end position="66"/>
    </location>
</feature>
<evidence type="ECO:0000259" key="2">
    <source>
        <dbReference type="PROSITE" id="PS50225"/>
    </source>
</evidence>
<dbReference type="AlphaFoldDB" id="A0AAV4DVY3"/>
<dbReference type="CDD" id="cd03587">
    <property type="entry name" value="SOCS"/>
    <property type="match status" value="1"/>
</dbReference>
<feature type="domain" description="SOCS box" evidence="2">
    <location>
        <begin position="457"/>
        <end position="495"/>
    </location>
</feature>
<evidence type="ECO:0000313" key="3">
    <source>
        <dbReference type="EMBL" id="GFO48462.1"/>
    </source>
</evidence>
<dbReference type="EMBL" id="BLXT01008389">
    <property type="protein sequence ID" value="GFO48462.1"/>
    <property type="molecule type" value="Genomic_DNA"/>
</dbReference>
<accession>A0AAV4DVY3</accession>
<protein>
    <recommendedName>
        <fullName evidence="2">SOCS box domain-containing protein</fullName>
    </recommendedName>
</protein>
<reference evidence="3 4" key="1">
    <citation type="journal article" date="2021" name="Elife">
        <title>Chloroplast acquisition without the gene transfer in kleptoplastic sea slugs, Plakobranchus ocellatus.</title>
        <authorList>
            <person name="Maeda T."/>
            <person name="Takahashi S."/>
            <person name="Yoshida T."/>
            <person name="Shimamura S."/>
            <person name="Takaki Y."/>
            <person name="Nagai Y."/>
            <person name="Toyoda A."/>
            <person name="Suzuki Y."/>
            <person name="Arimoto A."/>
            <person name="Ishii H."/>
            <person name="Satoh N."/>
            <person name="Nishiyama T."/>
            <person name="Hasebe M."/>
            <person name="Maruyama T."/>
            <person name="Minagawa J."/>
            <person name="Obokata J."/>
            <person name="Shigenobu S."/>
        </authorList>
    </citation>
    <scope>NUCLEOTIDE SEQUENCE [LARGE SCALE GENOMIC DNA]</scope>
</reference>
<dbReference type="PROSITE" id="PS50225">
    <property type="entry name" value="SOCS"/>
    <property type="match status" value="1"/>
</dbReference>
<evidence type="ECO:0000256" key="1">
    <source>
        <dbReference type="SAM" id="MobiDB-lite"/>
    </source>
</evidence>
<dbReference type="GO" id="GO:0035556">
    <property type="term" value="P:intracellular signal transduction"/>
    <property type="evidence" value="ECO:0007669"/>
    <property type="project" value="InterPro"/>
</dbReference>
<comment type="caution">
    <text evidence="3">The sequence shown here is derived from an EMBL/GenBank/DDBJ whole genome shotgun (WGS) entry which is preliminary data.</text>
</comment>
<gene>
    <name evidence="3" type="ORF">PoB_007496700</name>
</gene>
<dbReference type="Pfam" id="PF07525">
    <property type="entry name" value="SOCS_box"/>
    <property type="match status" value="1"/>
</dbReference>
<dbReference type="SUPFAM" id="SSF158235">
    <property type="entry name" value="SOCS box-like"/>
    <property type="match status" value="1"/>
</dbReference>
<dbReference type="Gene3D" id="1.10.750.20">
    <property type="entry name" value="SOCS box"/>
    <property type="match status" value="1"/>
</dbReference>
<name>A0AAV4DVY3_9GAST</name>
<dbReference type="Proteomes" id="UP000735302">
    <property type="component" value="Unassembled WGS sequence"/>
</dbReference>
<dbReference type="InterPro" id="IPR001496">
    <property type="entry name" value="SOCS_box"/>
</dbReference>
<feature type="region of interest" description="Disordered" evidence="1">
    <location>
        <begin position="47"/>
        <end position="66"/>
    </location>
</feature>
<dbReference type="InterPro" id="IPR036036">
    <property type="entry name" value="SOCS_box-like_dom_sf"/>
</dbReference>
<sequence length="500" mass="58165">MTIFIFDLTSAFVYVYLWVNCGLHSFAVGLKPSWIFRSGSRSRSKSRCVSTCPRNNNQNSEASTMPSHICHKKRQVYPKKSLLLFDYVNTVVYEPIHSSSDGQIETQFKNWVDSWDKRVFQEELAASNQASFFYNEQEHNRINKLVDDYHAASSEQVAKDRFVWTCFACAIIKEHRQKLELRQGYGHETIQKTSRKCRLHCCFYILLWISFHLRLPVTDLVGEILTEILICTKSLRFMFSFLPSISLRLYTTLMWSNPPTYEDKLCNEFFYLFDVNMVPRPLYKNAFKLARPMLIYLVHHLSPLHRDHNRHKRSFTLAKVINKPILFGRKFCLLYIGVHFHDEELIEAVIARGACANKHYWDALLESSISAEKCMISSVNAIMGTQQFLAGLLSQPSKFMNCDIEKITRYASILRRSVFCSQIKRSSDKWSSDDSLYELNCQIADAWGIGCKAYFPTLQHICKIVIREQILRADNTLLPKAAHSLPLPKKLIRYINLELD</sequence>